<feature type="domain" description="F-box" evidence="1">
    <location>
        <begin position="31"/>
        <end position="78"/>
    </location>
</feature>
<evidence type="ECO:0000259" key="1">
    <source>
        <dbReference type="Pfam" id="PF12937"/>
    </source>
</evidence>
<dbReference type="EMBL" id="JAVHNR010000015">
    <property type="protein sequence ID" value="KAK6329596.1"/>
    <property type="molecule type" value="Genomic_DNA"/>
</dbReference>
<evidence type="ECO:0000313" key="2">
    <source>
        <dbReference type="EMBL" id="KAK6329596.1"/>
    </source>
</evidence>
<comment type="caution">
    <text evidence="2">The sequence shown here is derived from an EMBL/GenBank/DDBJ whole genome shotgun (WGS) entry which is preliminary data.</text>
</comment>
<proteinExistence type="predicted"/>
<accession>A0AAN8NKF1</accession>
<dbReference type="AlphaFoldDB" id="A0AAN8NKF1"/>
<gene>
    <name evidence="2" type="ORF">TWF718_003562</name>
</gene>
<sequence length="297" mass="34742">MAFFSIFERYRATRPPIAVDKLTTPLSIPHILRLPVETTLQIFSYLPTDIKTQTVLCKTCSVWKYIVFEDPPLKRNRYRYGGAGEEHEKTLRPGNELIPAGTHKHAVLSDGLSLIIHDYVIKRYLLDSEWGPLDVPFVKEPFFYPTTHTPRQVPMYDERREIAPQRTSVYESDGPNSVKFQIRVYENTRQKIGQNRWINVNVQKNATIAETMEILLKIVKEIVQEHERTLKGRAELNLKIFDALDTSMYRMLKNNYDPNQFNPSEWFIDVIFVHHPGISENYNDLSEPPPVVRFMYN</sequence>
<dbReference type="SUPFAM" id="SSF81383">
    <property type="entry name" value="F-box domain"/>
    <property type="match status" value="1"/>
</dbReference>
<dbReference type="Pfam" id="PF12937">
    <property type="entry name" value="F-box-like"/>
    <property type="match status" value="1"/>
</dbReference>
<organism evidence="2 3">
    <name type="scientific">Orbilia javanica</name>
    <dbReference type="NCBI Taxonomy" id="47235"/>
    <lineage>
        <taxon>Eukaryota</taxon>
        <taxon>Fungi</taxon>
        <taxon>Dikarya</taxon>
        <taxon>Ascomycota</taxon>
        <taxon>Pezizomycotina</taxon>
        <taxon>Orbiliomycetes</taxon>
        <taxon>Orbiliales</taxon>
        <taxon>Orbiliaceae</taxon>
        <taxon>Orbilia</taxon>
    </lineage>
</organism>
<reference evidence="2 3" key="1">
    <citation type="submission" date="2019-10" db="EMBL/GenBank/DDBJ databases">
        <authorList>
            <person name="Palmer J.M."/>
        </authorList>
    </citation>
    <scope>NUCLEOTIDE SEQUENCE [LARGE SCALE GENOMIC DNA]</scope>
    <source>
        <strain evidence="2 3">TWF718</strain>
    </source>
</reference>
<evidence type="ECO:0000313" key="3">
    <source>
        <dbReference type="Proteomes" id="UP001313282"/>
    </source>
</evidence>
<dbReference type="InterPro" id="IPR001810">
    <property type="entry name" value="F-box_dom"/>
</dbReference>
<name>A0AAN8NKF1_9PEZI</name>
<dbReference type="CDD" id="cd09917">
    <property type="entry name" value="F-box_SF"/>
    <property type="match status" value="1"/>
</dbReference>
<protein>
    <recommendedName>
        <fullName evidence="1">F-box domain-containing protein</fullName>
    </recommendedName>
</protein>
<dbReference type="Proteomes" id="UP001313282">
    <property type="component" value="Unassembled WGS sequence"/>
</dbReference>
<keyword evidence="3" id="KW-1185">Reference proteome</keyword>
<dbReference type="InterPro" id="IPR036047">
    <property type="entry name" value="F-box-like_dom_sf"/>
</dbReference>